<feature type="signal peptide" evidence="1">
    <location>
        <begin position="1"/>
        <end position="15"/>
    </location>
</feature>
<name>A0A418VFX3_9DEIO</name>
<organism evidence="2 3">
    <name type="scientific">Deinococcus cavernae</name>
    <dbReference type="NCBI Taxonomy" id="2320857"/>
    <lineage>
        <taxon>Bacteria</taxon>
        <taxon>Thermotogati</taxon>
        <taxon>Deinococcota</taxon>
        <taxon>Deinococci</taxon>
        <taxon>Deinococcales</taxon>
        <taxon>Deinococcaceae</taxon>
        <taxon>Deinococcus</taxon>
    </lineage>
</organism>
<comment type="caution">
    <text evidence="2">The sequence shown here is derived from an EMBL/GenBank/DDBJ whole genome shotgun (WGS) entry which is preliminary data.</text>
</comment>
<reference evidence="2 3" key="1">
    <citation type="submission" date="2018-09" db="EMBL/GenBank/DDBJ databases">
        <authorList>
            <person name="Zhu H."/>
        </authorList>
    </citation>
    <scope>NUCLEOTIDE SEQUENCE [LARGE SCALE GENOMIC DNA]</scope>
    <source>
        <strain evidence="2 3">K2S05-167</strain>
    </source>
</reference>
<evidence type="ECO:0000313" key="2">
    <source>
        <dbReference type="EMBL" id="RJF75003.1"/>
    </source>
</evidence>
<proteinExistence type="predicted"/>
<keyword evidence="1" id="KW-0732">Signal</keyword>
<dbReference type="AlphaFoldDB" id="A0A418VFX3"/>
<feature type="chain" id="PRO_5019474474" evidence="1">
    <location>
        <begin position="16"/>
        <end position="107"/>
    </location>
</feature>
<evidence type="ECO:0000313" key="3">
    <source>
        <dbReference type="Proteomes" id="UP000286287"/>
    </source>
</evidence>
<accession>A0A418VFX3</accession>
<evidence type="ECO:0000256" key="1">
    <source>
        <dbReference type="SAM" id="SignalP"/>
    </source>
</evidence>
<protein>
    <submittedName>
        <fullName evidence="2">Uncharacterized protein</fullName>
    </submittedName>
</protein>
<sequence>MILLTLSLAPLALTAASFTPTCTVDVTSTTQRFLPGRLVRVQADADCPVNGRAYVRFRSQTGTQPDAPPGYFPLARGEYLTRRVPRDWWVEARDKALRWTRQIEAHP</sequence>
<dbReference type="OrthoDB" id="72832at2"/>
<keyword evidence="3" id="KW-1185">Reference proteome</keyword>
<dbReference type="EMBL" id="QYUJ01000008">
    <property type="protein sequence ID" value="RJF75003.1"/>
    <property type="molecule type" value="Genomic_DNA"/>
</dbReference>
<dbReference type="Proteomes" id="UP000286287">
    <property type="component" value="Unassembled WGS sequence"/>
</dbReference>
<gene>
    <name evidence="2" type="ORF">D3875_02625</name>
</gene>